<name>A0A8X6ILR2_TRICU</name>
<gene>
    <name evidence="2" type="ORF">TNCT_730221</name>
</gene>
<organism evidence="2 3">
    <name type="scientific">Trichonephila clavata</name>
    <name type="common">Joro spider</name>
    <name type="synonym">Nephila clavata</name>
    <dbReference type="NCBI Taxonomy" id="2740835"/>
    <lineage>
        <taxon>Eukaryota</taxon>
        <taxon>Metazoa</taxon>
        <taxon>Ecdysozoa</taxon>
        <taxon>Arthropoda</taxon>
        <taxon>Chelicerata</taxon>
        <taxon>Arachnida</taxon>
        <taxon>Araneae</taxon>
        <taxon>Araneomorphae</taxon>
        <taxon>Entelegynae</taxon>
        <taxon>Araneoidea</taxon>
        <taxon>Nephilidae</taxon>
        <taxon>Trichonephila</taxon>
    </lineage>
</organism>
<evidence type="ECO:0000313" key="3">
    <source>
        <dbReference type="Proteomes" id="UP000887116"/>
    </source>
</evidence>
<reference evidence="2" key="1">
    <citation type="submission" date="2020-07" db="EMBL/GenBank/DDBJ databases">
        <title>Multicomponent nature underlies the extraordinary mechanical properties of spider dragline silk.</title>
        <authorList>
            <person name="Kono N."/>
            <person name="Nakamura H."/>
            <person name="Mori M."/>
            <person name="Yoshida Y."/>
            <person name="Ohtoshi R."/>
            <person name="Malay A.D."/>
            <person name="Moran D.A.P."/>
            <person name="Tomita M."/>
            <person name="Numata K."/>
            <person name="Arakawa K."/>
        </authorList>
    </citation>
    <scope>NUCLEOTIDE SEQUENCE</scope>
</reference>
<protein>
    <submittedName>
        <fullName evidence="2">Uncharacterized protein</fullName>
    </submittedName>
</protein>
<comment type="caution">
    <text evidence="2">The sequence shown here is derived from an EMBL/GenBank/DDBJ whole genome shotgun (WGS) entry which is preliminary data.</text>
</comment>
<keyword evidence="3" id="KW-1185">Reference proteome</keyword>
<feature type="compositionally biased region" description="Acidic residues" evidence="1">
    <location>
        <begin position="35"/>
        <end position="45"/>
    </location>
</feature>
<feature type="region of interest" description="Disordered" evidence="1">
    <location>
        <begin position="1"/>
        <end position="64"/>
    </location>
</feature>
<evidence type="ECO:0000313" key="2">
    <source>
        <dbReference type="EMBL" id="GFQ79485.1"/>
    </source>
</evidence>
<proteinExistence type="predicted"/>
<dbReference type="Proteomes" id="UP000887116">
    <property type="component" value="Unassembled WGS sequence"/>
</dbReference>
<evidence type="ECO:0000256" key="1">
    <source>
        <dbReference type="SAM" id="MobiDB-lite"/>
    </source>
</evidence>
<feature type="non-terminal residue" evidence="2">
    <location>
        <position position="1"/>
    </location>
</feature>
<dbReference type="AlphaFoldDB" id="A0A8X6ILR2"/>
<feature type="compositionally biased region" description="Basic and acidic residues" evidence="1">
    <location>
        <begin position="1"/>
        <end position="10"/>
    </location>
</feature>
<feature type="compositionally biased region" description="Low complexity" evidence="1">
    <location>
        <begin position="16"/>
        <end position="26"/>
    </location>
</feature>
<dbReference type="EMBL" id="BMAO01002266">
    <property type="protein sequence ID" value="GFQ79485.1"/>
    <property type="molecule type" value="Genomic_DNA"/>
</dbReference>
<accession>A0A8X6ILR2</accession>
<sequence length="99" mass="10776">LPDQNDEKEIATFVPSSTSDISSSTDEYPSTFSESSDEISSDSESSEGFCDGGSDEFESRSTPNNYSCSPFTIPMVSGQTWEIEFPLCNGPISEQTCVY</sequence>